<organism evidence="1 2">
    <name type="scientific">Candidatus Phycosocius bacilliformis</name>
    <dbReference type="NCBI Taxonomy" id="1445552"/>
    <lineage>
        <taxon>Bacteria</taxon>
        <taxon>Pseudomonadati</taxon>
        <taxon>Pseudomonadota</taxon>
        <taxon>Alphaproteobacteria</taxon>
        <taxon>Caulobacterales</taxon>
        <taxon>Caulobacterales incertae sedis</taxon>
        <taxon>Candidatus Phycosocius</taxon>
    </lineage>
</organism>
<dbReference type="RefSeq" id="WP_108984367.1">
    <property type="nucleotide sequence ID" value="NZ_BFBR01000003.1"/>
</dbReference>
<dbReference type="SUPFAM" id="SSF63829">
    <property type="entry name" value="Calcium-dependent phosphotriesterase"/>
    <property type="match status" value="1"/>
</dbReference>
<keyword evidence="2" id="KW-1185">Reference proteome</keyword>
<dbReference type="AlphaFoldDB" id="A0A2P2E8T6"/>
<comment type="caution">
    <text evidence="1">The sequence shown here is derived from an EMBL/GenBank/DDBJ whole genome shotgun (WGS) entry which is preliminary data.</text>
</comment>
<dbReference type="PANTHER" id="PTHR35580">
    <property type="entry name" value="CELL SURFACE GLYCOPROTEIN (S-LAYER PROTEIN)-LIKE PROTEIN"/>
    <property type="match status" value="1"/>
</dbReference>
<dbReference type="EMBL" id="BFBR01000003">
    <property type="protein sequence ID" value="GBF57480.1"/>
    <property type="molecule type" value="Genomic_DNA"/>
</dbReference>
<dbReference type="OrthoDB" id="7196243at2"/>
<accession>A0A2P2E8T6</accession>
<dbReference type="Proteomes" id="UP000245086">
    <property type="component" value="Unassembled WGS sequence"/>
</dbReference>
<dbReference type="InterPro" id="IPR052918">
    <property type="entry name" value="Motility_Chemotaxis_Reg"/>
</dbReference>
<dbReference type="PANTHER" id="PTHR35580:SF1">
    <property type="entry name" value="PHYTASE-LIKE DOMAIN-CONTAINING PROTEIN"/>
    <property type="match status" value="1"/>
</dbReference>
<proteinExistence type="predicted"/>
<name>A0A2P2E8T6_9PROT</name>
<evidence type="ECO:0000313" key="2">
    <source>
        <dbReference type="Proteomes" id="UP000245086"/>
    </source>
</evidence>
<protein>
    <submittedName>
        <fullName evidence="1">Uncharacterized protein</fullName>
    </submittedName>
</protein>
<gene>
    <name evidence="1" type="ORF">PbB2_01147</name>
</gene>
<dbReference type="Gene3D" id="1.20.1330.10">
    <property type="entry name" value="f41 fragment of flagellin, N-terminal domain"/>
    <property type="match status" value="1"/>
</dbReference>
<reference evidence="1" key="1">
    <citation type="journal article" date="2018" name="Genome Announc.">
        <title>Draft Genome Sequence of "Candidatus Phycosocius bacilliformis," an Alphaproteobacterial Ectosymbiont of the Hydrocarbon-Producing Green Alga Botryococcus braunii.</title>
        <authorList>
            <person name="Tanabe Y."/>
            <person name="Yamaguchi H."/>
            <person name="Watanabe M.M."/>
        </authorList>
    </citation>
    <scope>NUCLEOTIDE SEQUENCE [LARGE SCALE GENOMIC DNA]</scope>
    <source>
        <strain evidence="1">BOTRYCO-2</strain>
    </source>
</reference>
<sequence>MAINANIASLLNSGAFSSASTGSLDLSVLANGGSTAARSGPPTKTQIARMAPWDSRAPQPTLSKVAADALRDTRLVNTSLGTGPGSAVRDDNDRDLFIIHNSVQKLQALADAAAKDGVSADTRKRIQERINRGLAEVNAHIAATKLEGAYLIGGRRLNRHESEGIQRGLLQYDTKPLVNGDMLAIPQGFLGDRRFNLKVTKNGVTTNIDINLADMGTTDRTVGNVASFVSNKLEAAGFESRFERVQTKLAPTTKGGTETLQQRLRITTTASETLTFEAVAGDSQPALYVAGGKTIDGAMQSVVSKLTGLNGTDELSSFSADLAAAKGGTAGVRASVVGPDGSLYVIADATAKVNGQTPKGKSDVILMKYDTTGQVSWTRSLGSAAPAQGFSLAIGADGTLAVAGAVDGRADTLTSTTGNGLDSFVAAFDAEGRDKWYFQQGATGSDSATQVKVGDDGSVYVMGTTTASYGGAATLGGKDVYLQAFDATGTIRFTQSLGTANDDSPGGLVLANGQALAVWNETGGARMQAFDQVTGTAIGSVNNLGSANLNAVTQLAADSSGRMFLAGRETAGGVANKLVALEISSGNVLFTKQSTTGEAIRALTAAGDQVAYATNTITIPTTGGTTRETTIVGLDADTGSQNFSRAANQAADAPVAIALAANVSESLDSLGIPQGQLRFGMSDELTDRTGLRAGDQFAVIVNGGAEKKITISDGETMRTLAAKLNRVLMRDGTAEARSLRGVESLVITPKPGDRIELKAVGGVADALKQLGLEPGVAVPRPAKATGGTKSVSDPPPIIALEMPITGDVSDKTKAKALLDSFDGVLRRLRIGYREISTDPTQVELRKQNAANAAKKAAGSGSGVAYYNKQTALGQDALRRLGVSV</sequence>
<evidence type="ECO:0000313" key="1">
    <source>
        <dbReference type="EMBL" id="GBF57480.1"/>
    </source>
</evidence>